<dbReference type="Proteomes" id="UP000190229">
    <property type="component" value="Unassembled WGS sequence"/>
</dbReference>
<gene>
    <name evidence="7" type="ORF">AYW79_11740</name>
    <name evidence="8" type="ORF">B2M26_01415</name>
</gene>
<sequence>MLLAVLHGAMLSIALILPIGMQNGFLLSQGALQKRWVGALPALITAGICDTLLVGLAVFGVSAVALHIVWLRDAFGAVGVLFLLYMGWGTWRDRTKVHPDQSASAWPPGRQIKFAASVSLLNPHALIDTLAVIGGSALMYTSRGDRLAFGVACAAVSWFWFLVLVTVGHVAGRAAVRRSSLGTINAISAIMMWASAVYLSYVILTFH</sequence>
<evidence type="ECO:0000256" key="2">
    <source>
        <dbReference type="ARBA" id="ARBA00022475"/>
    </source>
</evidence>
<keyword evidence="3 6" id="KW-0812">Transmembrane</keyword>
<keyword evidence="4 6" id="KW-1133">Transmembrane helix</keyword>
<evidence type="ECO:0000256" key="6">
    <source>
        <dbReference type="SAM" id="Phobius"/>
    </source>
</evidence>
<protein>
    <submittedName>
        <fullName evidence="7">Lysine transporter LysE</fullName>
    </submittedName>
</protein>
<evidence type="ECO:0000313" key="7">
    <source>
        <dbReference type="EMBL" id="OAG93247.1"/>
    </source>
</evidence>
<keyword evidence="5 6" id="KW-0472">Membrane</keyword>
<organism evidence="7 9">
    <name type="scientific">Ferroacidibacillus organovorans</name>
    <dbReference type="NCBI Taxonomy" id="1765683"/>
    <lineage>
        <taxon>Bacteria</taxon>
        <taxon>Bacillati</taxon>
        <taxon>Bacillota</taxon>
        <taxon>Bacilli</taxon>
        <taxon>Bacillales</taxon>
        <taxon>Alicyclobacillaceae</taxon>
        <taxon>Ferroacidibacillus</taxon>
    </lineage>
</organism>
<dbReference type="Proteomes" id="UP000077421">
    <property type="component" value="Unassembled WGS sequence"/>
</dbReference>
<dbReference type="OrthoDB" id="5638726at2"/>
<dbReference type="Pfam" id="PF01810">
    <property type="entry name" value="LysE"/>
    <property type="match status" value="1"/>
</dbReference>
<evidence type="ECO:0000313" key="8">
    <source>
        <dbReference type="EMBL" id="OPG17421.1"/>
    </source>
</evidence>
<accession>A0A162SYE9</accession>
<reference evidence="7 9" key="1">
    <citation type="submission" date="2016-02" db="EMBL/GenBank/DDBJ databases">
        <title>Draft genome sequence of Acidibacillus ferrooxidans SLC66.</title>
        <authorList>
            <person name="Oliveira G."/>
            <person name="Nancucheo I."/>
            <person name="Dall'Agnol H."/>
            <person name="Johnson B."/>
            <person name="Oliveira R."/>
            <person name="Nunes G.L."/>
            <person name="Tzotzos G."/>
            <person name="Orellana S.C."/>
            <person name="Salim A.C."/>
            <person name="Araujo F.M."/>
        </authorList>
    </citation>
    <scope>NUCLEOTIDE SEQUENCE [LARGE SCALE GENOMIC DNA]</scope>
    <source>
        <strain evidence="7 9">SLC66</strain>
    </source>
</reference>
<evidence type="ECO:0000313" key="10">
    <source>
        <dbReference type="Proteomes" id="UP000190229"/>
    </source>
</evidence>
<comment type="subcellular location">
    <subcellularLocation>
        <location evidence="1">Cell membrane</location>
        <topology evidence="1">Multi-pass membrane protein</topology>
    </subcellularLocation>
</comment>
<feature type="transmembrane region" description="Helical" evidence="6">
    <location>
        <begin position="74"/>
        <end position="91"/>
    </location>
</feature>
<evidence type="ECO:0000256" key="4">
    <source>
        <dbReference type="ARBA" id="ARBA00022989"/>
    </source>
</evidence>
<evidence type="ECO:0000313" key="9">
    <source>
        <dbReference type="Proteomes" id="UP000077421"/>
    </source>
</evidence>
<proteinExistence type="predicted"/>
<dbReference type="STRING" id="1765683.B2M26_01415"/>
<evidence type="ECO:0000256" key="3">
    <source>
        <dbReference type="ARBA" id="ARBA00022692"/>
    </source>
</evidence>
<name>A0A162SYE9_9BACL</name>
<feature type="transmembrane region" description="Helical" evidence="6">
    <location>
        <begin position="147"/>
        <end position="171"/>
    </location>
</feature>
<keyword evidence="2" id="KW-1003">Cell membrane</keyword>
<feature type="transmembrane region" description="Helical" evidence="6">
    <location>
        <begin position="183"/>
        <end position="204"/>
    </location>
</feature>
<keyword evidence="10" id="KW-1185">Reference proteome</keyword>
<dbReference type="PANTHER" id="PTHR30086:SF20">
    <property type="entry name" value="ARGININE EXPORTER PROTEIN ARGO-RELATED"/>
    <property type="match status" value="1"/>
</dbReference>
<dbReference type="EMBL" id="MWPS01000003">
    <property type="protein sequence ID" value="OPG17421.1"/>
    <property type="molecule type" value="Genomic_DNA"/>
</dbReference>
<dbReference type="EMBL" id="LSUQ01000044">
    <property type="protein sequence ID" value="OAG93247.1"/>
    <property type="molecule type" value="Genomic_DNA"/>
</dbReference>
<dbReference type="GO" id="GO:0015171">
    <property type="term" value="F:amino acid transmembrane transporter activity"/>
    <property type="evidence" value="ECO:0007669"/>
    <property type="project" value="TreeGrafter"/>
</dbReference>
<dbReference type="PANTHER" id="PTHR30086">
    <property type="entry name" value="ARGININE EXPORTER PROTEIN ARGO"/>
    <property type="match status" value="1"/>
</dbReference>
<comment type="caution">
    <text evidence="7">The sequence shown here is derived from an EMBL/GenBank/DDBJ whole genome shotgun (WGS) entry which is preliminary data.</text>
</comment>
<evidence type="ECO:0000256" key="5">
    <source>
        <dbReference type="ARBA" id="ARBA00023136"/>
    </source>
</evidence>
<dbReference type="InterPro" id="IPR001123">
    <property type="entry name" value="LeuE-type"/>
</dbReference>
<reference evidence="8 10" key="2">
    <citation type="submission" date="2017-02" db="EMBL/GenBank/DDBJ databases">
        <title>Draft genome of Acidibacillus ferrooxidans Huett2.</title>
        <authorList>
            <person name="Schopf S."/>
        </authorList>
    </citation>
    <scope>NUCLEOTIDE SEQUENCE [LARGE SCALE GENOMIC DNA]</scope>
    <source>
        <strain evidence="8 10">Huett2</strain>
    </source>
</reference>
<dbReference type="GO" id="GO:0005886">
    <property type="term" value="C:plasma membrane"/>
    <property type="evidence" value="ECO:0007669"/>
    <property type="project" value="UniProtKB-SubCell"/>
</dbReference>
<feature type="transmembrane region" description="Helical" evidence="6">
    <location>
        <begin position="6"/>
        <end position="27"/>
    </location>
</feature>
<dbReference type="RefSeq" id="WP_067566091.1">
    <property type="nucleotide sequence ID" value="NZ_LSUQ01000044.1"/>
</dbReference>
<evidence type="ECO:0000256" key="1">
    <source>
        <dbReference type="ARBA" id="ARBA00004651"/>
    </source>
</evidence>
<feature type="transmembrane region" description="Helical" evidence="6">
    <location>
        <begin position="39"/>
        <end position="68"/>
    </location>
</feature>
<dbReference type="AlphaFoldDB" id="A0A162SYE9"/>